<dbReference type="OrthoDB" id="14252at2759"/>
<dbReference type="InParanoid" id="A0A369K684"/>
<proteinExistence type="predicted"/>
<dbReference type="InterPro" id="IPR050904">
    <property type="entry name" value="Adhesion/Biosynth-related"/>
</dbReference>
<keyword evidence="2" id="KW-1133">Transmembrane helix</keyword>
<feature type="chain" id="PRO_5017083482" evidence="3">
    <location>
        <begin position="20"/>
        <end position="884"/>
    </location>
</feature>
<dbReference type="Gene3D" id="2.30.180.10">
    <property type="entry name" value="FAS1 domain"/>
    <property type="match status" value="5"/>
</dbReference>
<feature type="domain" description="FAS1" evidence="4">
    <location>
        <begin position="31"/>
        <end position="209"/>
    </location>
</feature>
<dbReference type="STRING" id="39966.A0A369K684"/>
<dbReference type="SMART" id="SM00554">
    <property type="entry name" value="FAS1"/>
    <property type="match status" value="5"/>
</dbReference>
<dbReference type="PANTHER" id="PTHR10900:SF77">
    <property type="entry name" value="FI19380P1"/>
    <property type="match status" value="1"/>
</dbReference>
<feature type="transmembrane region" description="Helical" evidence="2">
    <location>
        <begin position="834"/>
        <end position="857"/>
    </location>
</feature>
<dbReference type="FunCoup" id="A0A369K684">
    <property type="interactions" value="25"/>
</dbReference>
<dbReference type="Proteomes" id="UP000076154">
    <property type="component" value="Unassembled WGS sequence"/>
</dbReference>
<feature type="domain" description="FAS1" evidence="4">
    <location>
        <begin position="212"/>
        <end position="345"/>
    </location>
</feature>
<accession>A0A369K684</accession>
<evidence type="ECO:0000313" key="6">
    <source>
        <dbReference type="Proteomes" id="UP000076154"/>
    </source>
</evidence>
<dbReference type="GO" id="GO:0005615">
    <property type="term" value="C:extracellular space"/>
    <property type="evidence" value="ECO:0007669"/>
    <property type="project" value="TreeGrafter"/>
</dbReference>
<protein>
    <submittedName>
        <fullName evidence="5">FAS1 domain-containing protein fsc1</fullName>
    </submittedName>
</protein>
<organism evidence="5 6">
    <name type="scientific">Hypsizygus marmoreus</name>
    <name type="common">White beech mushroom</name>
    <name type="synonym">Agaricus marmoreus</name>
    <dbReference type="NCBI Taxonomy" id="39966"/>
    <lineage>
        <taxon>Eukaryota</taxon>
        <taxon>Fungi</taxon>
        <taxon>Dikarya</taxon>
        <taxon>Basidiomycota</taxon>
        <taxon>Agaricomycotina</taxon>
        <taxon>Agaricomycetes</taxon>
        <taxon>Agaricomycetidae</taxon>
        <taxon>Agaricales</taxon>
        <taxon>Tricholomatineae</taxon>
        <taxon>Lyophyllaceae</taxon>
        <taxon>Hypsizygus</taxon>
    </lineage>
</organism>
<dbReference type="GO" id="GO:0000329">
    <property type="term" value="C:fungal-type vacuole membrane"/>
    <property type="evidence" value="ECO:0007669"/>
    <property type="project" value="TreeGrafter"/>
</dbReference>
<keyword evidence="2" id="KW-0812">Transmembrane</keyword>
<dbReference type="GO" id="GO:0016236">
    <property type="term" value="P:macroautophagy"/>
    <property type="evidence" value="ECO:0007669"/>
    <property type="project" value="TreeGrafter"/>
</dbReference>
<dbReference type="InterPro" id="IPR036378">
    <property type="entry name" value="FAS1_dom_sf"/>
</dbReference>
<dbReference type="InterPro" id="IPR000782">
    <property type="entry name" value="FAS1_domain"/>
</dbReference>
<feature type="domain" description="FAS1" evidence="4">
    <location>
        <begin position="351"/>
        <end position="495"/>
    </location>
</feature>
<feature type="domain" description="FAS1" evidence="4">
    <location>
        <begin position="498"/>
        <end position="641"/>
    </location>
</feature>
<evidence type="ECO:0000256" key="2">
    <source>
        <dbReference type="SAM" id="Phobius"/>
    </source>
</evidence>
<keyword evidence="2" id="KW-0472">Membrane</keyword>
<keyword evidence="3" id="KW-0732">Signal</keyword>
<dbReference type="SUPFAM" id="SSF82153">
    <property type="entry name" value="FAS1 domain"/>
    <property type="match status" value="5"/>
</dbReference>
<dbReference type="Pfam" id="PF02469">
    <property type="entry name" value="Fasciclin"/>
    <property type="match status" value="4"/>
</dbReference>
<evidence type="ECO:0000256" key="1">
    <source>
        <dbReference type="SAM" id="MobiDB-lite"/>
    </source>
</evidence>
<keyword evidence="6" id="KW-1185">Reference proteome</keyword>
<reference evidence="5" key="1">
    <citation type="submission" date="2018-04" db="EMBL/GenBank/DDBJ databases">
        <title>Whole genome sequencing of Hypsizygus marmoreus.</title>
        <authorList>
            <person name="Choi I.-G."/>
            <person name="Min B."/>
            <person name="Kim J.-G."/>
            <person name="Kim S."/>
            <person name="Oh Y.-L."/>
            <person name="Kong W.-S."/>
            <person name="Park H."/>
            <person name="Jeong J."/>
            <person name="Song E.-S."/>
        </authorList>
    </citation>
    <scope>NUCLEOTIDE SEQUENCE [LARGE SCALE GENOMIC DNA]</scope>
    <source>
        <strain evidence="5">51987-8</strain>
    </source>
</reference>
<evidence type="ECO:0000313" key="5">
    <source>
        <dbReference type="EMBL" id="RDB28990.1"/>
    </source>
</evidence>
<evidence type="ECO:0000259" key="4">
    <source>
        <dbReference type="PROSITE" id="PS50213"/>
    </source>
</evidence>
<sequence>MRLWLPLALVAAVLVPNAASTLQLPLSATLSTTLVDALSANPNYTSLLRLLQRARLIPTLNRLNGSTLFAPTNDAIKHHLKSNHLWHSVFHDEQLVLNDNVQEQLRQQLFYHLLNYSLSSLPDKPEPETYKTLHFPRTLLEPPSREPPPSPPWMPIPGGTLGGEPQRLRGSGRDNSSWVGVDAFGYGGGRVLNRSDAGNGVVYGISKVLETPPDLAHVLSRQSSVSYFHKLLTPDITRTLNSTSELTLFLPVDSAWDALDPYERLYLESEYATDDLYRILNMHAVVEKGVRYSDSFGSASNLTTIDGKTLEVVVSEENTKVSTANLVQPDIYASNGVLHLVDSLLVPPGALQLTPEKYLLALNCTTFVSLLHSVDLTSLINDTEAKYTILAPTDDVLSVFGDGELPERGSDELRKLLQYHFLPGRWTPKKLEDGMLLDTALEEDGLGGGRQVLGVEVSSDDRKNADKSIRFGGAGIIGSPIEVNSTLVYFVSRPLVPPVDSLQTALPRLDLSSFLAAVFSTSQAETLRTTPRTSLLIPHNSAFKRLGMLVSAHLLAASSKQDLEKVLLHHAVSTVEYSQSLRNGSQHTFATLEGSDLQFERTKNGSIYASPSGGWTGMRSEVYPKNILTRTGVVHEVSDIFIPRSVSLTVGKLVKAAQGSTMASMAIKAGFEWVLNGTAPPEGSSWADEGLSGAGWTLLCPTDIAFRDLNLTQLYADLDGLRTIVAQHLIPSPPSPDNSFVFDNDPLYNNRPLPFDESPTYATLHSPTSAYGDLIFRWREDEDTKGYVVGIKGARGTDGSGDWARILSWGRSTTAGGGGVIQIDRLLVPYYPPWWIAYGAPAGVGFTGCVLICLFFYGVRIVWRRDTTEATYEPVGGFGRDDEP</sequence>
<evidence type="ECO:0000256" key="3">
    <source>
        <dbReference type="SAM" id="SignalP"/>
    </source>
</evidence>
<dbReference type="EMBL" id="LUEZ02000010">
    <property type="protein sequence ID" value="RDB28990.1"/>
    <property type="molecule type" value="Genomic_DNA"/>
</dbReference>
<comment type="caution">
    <text evidence="5">The sequence shown here is derived from an EMBL/GenBank/DDBJ whole genome shotgun (WGS) entry which is preliminary data.</text>
</comment>
<feature type="compositionally biased region" description="Pro residues" evidence="1">
    <location>
        <begin position="145"/>
        <end position="155"/>
    </location>
</feature>
<dbReference type="PROSITE" id="PS50213">
    <property type="entry name" value="FAS1"/>
    <property type="match status" value="4"/>
</dbReference>
<name>A0A369K684_HYPMA</name>
<feature type="region of interest" description="Disordered" evidence="1">
    <location>
        <begin position="139"/>
        <end position="173"/>
    </location>
</feature>
<gene>
    <name evidence="5" type="primary">fsc1</name>
    <name evidence="5" type="ORF">Hypma_015689</name>
</gene>
<feature type="signal peptide" evidence="3">
    <location>
        <begin position="1"/>
        <end position="19"/>
    </location>
</feature>
<dbReference type="AlphaFoldDB" id="A0A369K684"/>
<dbReference type="PANTHER" id="PTHR10900">
    <property type="entry name" value="PERIOSTIN-RELATED"/>
    <property type="match status" value="1"/>
</dbReference>